<reference evidence="1 2" key="1">
    <citation type="submission" date="2017-04" db="EMBL/GenBank/DDBJ databases">
        <authorList>
            <person name="Afonso C.L."/>
            <person name="Miller P.J."/>
            <person name="Scott M.A."/>
            <person name="Spackman E."/>
            <person name="Goraichik I."/>
            <person name="Dimitrov K.M."/>
            <person name="Suarez D.L."/>
            <person name="Swayne D.E."/>
        </authorList>
    </citation>
    <scope>NUCLEOTIDE SEQUENCE [LARGE SCALE GENOMIC DNA]</scope>
    <source>
        <strain evidence="1 2">B5P</strain>
    </source>
</reference>
<accession>A0A1X7N776</accession>
<organism evidence="1 2">
    <name type="scientific">Mesorhizobium australicum</name>
    <dbReference type="NCBI Taxonomy" id="536018"/>
    <lineage>
        <taxon>Bacteria</taxon>
        <taxon>Pseudomonadati</taxon>
        <taxon>Pseudomonadota</taxon>
        <taxon>Alphaproteobacteria</taxon>
        <taxon>Hyphomicrobiales</taxon>
        <taxon>Phyllobacteriaceae</taxon>
        <taxon>Mesorhizobium</taxon>
    </lineage>
</organism>
<proteinExistence type="predicted"/>
<evidence type="ECO:0000313" key="1">
    <source>
        <dbReference type="EMBL" id="SMH33324.1"/>
    </source>
</evidence>
<keyword evidence="2" id="KW-1185">Reference proteome</keyword>
<evidence type="ECO:0000313" key="2">
    <source>
        <dbReference type="Proteomes" id="UP000193083"/>
    </source>
</evidence>
<dbReference type="Proteomes" id="UP000193083">
    <property type="component" value="Unassembled WGS sequence"/>
</dbReference>
<gene>
    <name evidence="1" type="ORF">SAMN02982922_1398</name>
</gene>
<sequence>MKNIQLIDGAENAAYNIYAMPDEDFDLMFPNGQDIEFVEDFFKRLGSKRAGEIYHACWPRRVVKSEVQGIHGTLFVGLKKQKKKHYPTKRFSDDGASEF</sequence>
<name>A0A1X7N776_9HYPH</name>
<dbReference type="AlphaFoldDB" id="A0A1X7N776"/>
<dbReference type="OrthoDB" id="2990299at2"/>
<dbReference type="EMBL" id="FXBL01000004">
    <property type="protein sequence ID" value="SMH33324.1"/>
    <property type="molecule type" value="Genomic_DNA"/>
</dbReference>
<protein>
    <submittedName>
        <fullName evidence="1">Uncharacterized protein</fullName>
    </submittedName>
</protein>